<dbReference type="InterPro" id="IPR023214">
    <property type="entry name" value="HAD_sf"/>
</dbReference>
<dbReference type="PANTHER" id="PTHR10000">
    <property type="entry name" value="PHOSPHOSERINE PHOSPHATASE"/>
    <property type="match status" value="1"/>
</dbReference>
<dbReference type="SFLD" id="SFLDS00003">
    <property type="entry name" value="Haloacid_Dehalogenase"/>
    <property type="match status" value="1"/>
</dbReference>
<dbReference type="GO" id="GO:0000287">
    <property type="term" value="F:magnesium ion binding"/>
    <property type="evidence" value="ECO:0007669"/>
    <property type="project" value="TreeGrafter"/>
</dbReference>
<keyword evidence="1" id="KW-0378">Hydrolase</keyword>
<reference evidence="1" key="1">
    <citation type="journal article" date="2011" name="J. Bacteriol.">
        <title>Genome Sequence of Lactobacillus pentosus IG1, a Strain Isolated from Spanish-Style Green Olive Fermentations.</title>
        <authorList>
            <person name="Maldonado-Barragan A."/>
            <person name="Caballero-Guerrero B."/>
            <person name="Lucena-Padros H."/>
            <person name="Ruiz-Barba J.L."/>
        </authorList>
    </citation>
    <scope>NUCLEOTIDE SEQUENCE</scope>
    <source>
        <strain evidence="1">IG1</strain>
    </source>
</reference>
<dbReference type="Pfam" id="PF08282">
    <property type="entry name" value="Hydrolase_3"/>
    <property type="match status" value="1"/>
</dbReference>
<dbReference type="Gene3D" id="3.30.1240.10">
    <property type="match status" value="1"/>
</dbReference>
<accession>G0M5C5</accession>
<dbReference type="PANTHER" id="PTHR10000:SF8">
    <property type="entry name" value="HAD SUPERFAMILY HYDROLASE-LIKE, TYPE 3"/>
    <property type="match status" value="1"/>
</dbReference>
<proteinExistence type="predicted"/>
<dbReference type="EMBL" id="FR874854">
    <property type="protein sequence ID" value="CCC17451.1"/>
    <property type="molecule type" value="Genomic_DNA"/>
</dbReference>
<dbReference type="NCBIfam" id="TIGR01484">
    <property type="entry name" value="HAD-SF-IIB"/>
    <property type="match status" value="1"/>
</dbReference>
<dbReference type="CDD" id="cd07516">
    <property type="entry name" value="HAD_Pase"/>
    <property type="match status" value="1"/>
</dbReference>
<dbReference type="AlphaFoldDB" id="G0M5C5"/>
<sequence>MKTIKLIVSDIDGTLVDSHGQLLPATITGVQAAVAQGAKMVLASARSPKGMFGIAQQLGINSTMIAYNGALTATTDANDQLTVFEERAVAPELARSVQALIAREWPTASINIYTNNDWLVASMGQWEQQEADGIGYQPHVADLADWLQVAPTPVHKIMIMAEAAVIQAIEQRLQMSEFEDLAVYRSKATYLEIVATGVTKAAALKKLLADEQLTTAETLGFGDNFNDVAMLQEVGVGVAMGNAPQAVKDAADMVTTDNNHNGIQLTLARYFDDIITNDTASDN</sequence>
<dbReference type="SUPFAM" id="SSF56784">
    <property type="entry name" value="HAD-like"/>
    <property type="match status" value="1"/>
</dbReference>
<dbReference type="NCBIfam" id="TIGR00099">
    <property type="entry name" value="Cof-subfamily"/>
    <property type="match status" value="1"/>
</dbReference>
<gene>
    <name evidence="1" type="ORF">LPENT_02147</name>
</gene>
<dbReference type="GO" id="GO:0005829">
    <property type="term" value="C:cytosol"/>
    <property type="evidence" value="ECO:0007669"/>
    <property type="project" value="TreeGrafter"/>
</dbReference>
<organism evidence="1">
    <name type="scientific">Lactiplantibacillus pentosus IG1</name>
    <dbReference type="NCBI Taxonomy" id="1042160"/>
    <lineage>
        <taxon>Bacteria</taxon>
        <taxon>Bacillati</taxon>
        <taxon>Bacillota</taxon>
        <taxon>Bacilli</taxon>
        <taxon>Lactobacillales</taxon>
        <taxon>Lactobacillaceae</taxon>
        <taxon>Lactiplantibacillus</taxon>
    </lineage>
</organism>
<dbReference type="SFLD" id="SFLDG01140">
    <property type="entry name" value="C2.B:_Phosphomannomutase_and_P"/>
    <property type="match status" value="1"/>
</dbReference>
<dbReference type="InterPro" id="IPR006379">
    <property type="entry name" value="HAD-SF_hydro_IIB"/>
</dbReference>
<name>G0M5C5_LACPE</name>
<dbReference type="InterPro" id="IPR036412">
    <property type="entry name" value="HAD-like_sf"/>
</dbReference>
<dbReference type="PROSITE" id="PS01229">
    <property type="entry name" value="COF_2"/>
    <property type="match status" value="1"/>
</dbReference>
<dbReference type="Gene3D" id="3.40.50.1000">
    <property type="entry name" value="HAD superfamily/HAD-like"/>
    <property type="match status" value="1"/>
</dbReference>
<dbReference type="PRINTS" id="PR00119">
    <property type="entry name" value="CATATPASE"/>
</dbReference>
<dbReference type="GO" id="GO:0016791">
    <property type="term" value="F:phosphatase activity"/>
    <property type="evidence" value="ECO:0007669"/>
    <property type="project" value="TreeGrafter"/>
</dbReference>
<protein>
    <submittedName>
        <fullName evidence="1">Hydrolase, HAD superfamily, Cof family</fullName>
    </submittedName>
</protein>
<evidence type="ECO:0000313" key="1">
    <source>
        <dbReference type="EMBL" id="CCC17451.1"/>
    </source>
</evidence>
<dbReference type="InterPro" id="IPR000150">
    <property type="entry name" value="Cof"/>
</dbReference>